<reference evidence="2" key="1">
    <citation type="submission" date="2023-07" db="EMBL/GenBank/DDBJ databases">
        <title>A chromosome-level genome assembly of Lolium multiflorum.</title>
        <authorList>
            <person name="Chen Y."/>
            <person name="Copetti D."/>
            <person name="Kolliker R."/>
            <person name="Studer B."/>
        </authorList>
    </citation>
    <scope>NUCLEOTIDE SEQUENCE</scope>
    <source>
        <strain evidence="2">02402/16</strain>
        <tissue evidence="2">Leaf</tissue>
    </source>
</reference>
<dbReference type="EMBL" id="JAUUTY010000002">
    <property type="protein sequence ID" value="KAK1687079.1"/>
    <property type="molecule type" value="Genomic_DNA"/>
</dbReference>
<name>A0AAD8X0M5_LOLMU</name>
<evidence type="ECO:0000313" key="2">
    <source>
        <dbReference type="EMBL" id="KAK1687079.1"/>
    </source>
</evidence>
<feature type="domain" description="Reverse transcriptase/retrotransposon-derived protein RNase H-like" evidence="1">
    <location>
        <begin position="3"/>
        <end position="63"/>
    </location>
</feature>
<evidence type="ECO:0000259" key="1">
    <source>
        <dbReference type="Pfam" id="PF17919"/>
    </source>
</evidence>
<dbReference type="SUPFAM" id="SSF56672">
    <property type="entry name" value="DNA/RNA polymerases"/>
    <property type="match status" value="1"/>
</dbReference>
<dbReference type="InterPro" id="IPR041577">
    <property type="entry name" value="RT_RNaseH_2"/>
</dbReference>
<organism evidence="2 3">
    <name type="scientific">Lolium multiflorum</name>
    <name type="common">Italian ryegrass</name>
    <name type="synonym">Lolium perenne subsp. multiflorum</name>
    <dbReference type="NCBI Taxonomy" id="4521"/>
    <lineage>
        <taxon>Eukaryota</taxon>
        <taxon>Viridiplantae</taxon>
        <taxon>Streptophyta</taxon>
        <taxon>Embryophyta</taxon>
        <taxon>Tracheophyta</taxon>
        <taxon>Spermatophyta</taxon>
        <taxon>Magnoliopsida</taxon>
        <taxon>Liliopsida</taxon>
        <taxon>Poales</taxon>
        <taxon>Poaceae</taxon>
        <taxon>BOP clade</taxon>
        <taxon>Pooideae</taxon>
        <taxon>Poodae</taxon>
        <taxon>Poeae</taxon>
        <taxon>Poeae Chloroplast Group 2 (Poeae type)</taxon>
        <taxon>Loliodinae</taxon>
        <taxon>Loliinae</taxon>
        <taxon>Lolium</taxon>
    </lineage>
</organism>
<evidence type="ECO:0000313" key="3">
    <source>
        <dbReference type="Proteomes" id="UP001231189"/>
    </source>
</evidence>
<dbReference type="Pfam" id="PF17919">
    <property type="entry name" value="RT_RNaseH_2"/>
    <property type="match status" value="1"/>
</dbReference>
<accession>A0AAD8X0M5</accession>
<keyword evidence="3" id="KW-1185">Reference proteome</keyword>
<gene>
    <name evidence="2" type="ORF">QYE76_047927</name>
</gene>
<proteinExistence type="predicted"/>
<dbReference type="Proteomes" id="UP001231189">
    <property type="component" value="Unassembled WGS sequence"/>
</dbReference>
<sequence length="225" mass="24570">MGPVLQMPDFDMPFVVDCDASGIGFCVVLHQGEGPLALFSRPFTDRHHKLAAYERELIRLVQARCATGDLTFGVAPVDQKALRLRLHRRVPPRRLDTVTDALSHRDTEDVTDDVATTGTVLCIRSEPSFAFIDDIRRATSTAPDAQALCRRLDAGELGAPWRLDDGRLLHGRAFSCPPMVTCATRSCPWGTLQDTRACQRPSIACVPISTSPVMACWSVAGCGHA</sequence>
<comment type="caution">
    <text evidence="2">The sequence shown here is derived from an EMBL/GenBank/DDBJ whole genome shotgun (WGS) entry which is preliminary data.</text>
</comment>
<dbReference type="AlphaFoldDB" id="A0AAD8X0M5"/>
<protein>
    <recommendedName>
        <fullName evidence="1">Reverse transcriptase/retrotransposon-derived protein RNase H-like domain-containing protein</fullName>
    </recommendedName>
</protein>
<dbReference type="InterPro" id="IPR043502">
    <property type="entry name" value="DNA/RNA_pol_sf"/>
</dbReference>